<dbReference type="InterPro" id="IPR001264">
    <property type="entry name" value="Glyco_trans_51"/>
</dbReference>
<keyword evidence="12" id="KW-0472">Membrane</keyword>
<evidence type="ECO:0000256" key="4">
    <source>
        <dbReference type="ARBA" id="ARBA00022645"/>
    </source>
</evidence>
<dbReference type="InterPro" id="IPR001460">
    <property type="entry name" value="PCN-bd_Tpept"/>
</dbReference>
<evidence type="ECO:0000256" key="11">
    <source>
        <dbReference type="ARBA" id="ARBA00049902"/>
    </source>
</evidence>
<keyword evidence="7" id="KW-0808">Transferase</keyword>
<dbReference type="InterPro" id="IPR012338">
    <property type="entry name" value="Beta-lactam/transpept-like"/>
</dbReference>
<keyword evidence="12" id="KW-1133">Transmembrane helix</keyword>
<gene>
    <name evidence="15" type="ORF">ACFSSA_05200</name>
</gene>
<comment type="catalytic activity">
    <reaction evidence="11">
        <text>[GlcNAc-(1-&gt;4)-Mur2Ac(oyl-L-Ala-gamma-D-Glu-L-Lys-D-Ala-D-Ala)](n)-di-trans,octa-cis-undecaprenyl diphosphate + beta-D-GlcNAc-(1-&gt;4)-Mur2Ac(oyl-L-Ala-gamma-D-Glu-L-Lys-D-Ala-D-Ala)-di-trans,octa-cis-undecaprenyl diphosphate = [GlcNAc-(1-&gt;4)-Mur2Ac(oyl-L-Ala-gamma-D-Glu-L-Lys-D-Ala-D-Ala)](n+1)-di-trans,octa-cis-undecaprenyl diphosphate + di-trans,octa-cis-undecaprenyl diphosphate + H(+)</text>
        <dbReference type="Rhea" id="RHEA:23708"/>
        <dbReference type="Rhea" id="RHEA-COMP:9602"/>
        <dbReference type="Rhea" id="RHEA-COMP:9603"/>
        <dbReference type="ChEBI" id="CHEBI:15378"/>
        <dbReference type="ChEBI" id="CHEBI:58405"/>
        <dbReference type="ChEBI" id="CHEBI:60033"/>
        <dbReference type="ChEBI" id="CHEBI:78435"/>
        <dbReference type="EC" id="2.4.99.28"/>
    </reaction>
</comment>
<reference evidence="16" key="1">
    <citation type="journal article" date="2019" name="Int. J. Syst. Evol. Microbiol.">
        <title>The Global Catalogue of Microorganisms (GCM) 10K type strain sequencing project: providing services to taxonomists for standard genome sequencing and annotation.</title>
        <authorList>
            <consortium name="The Broad Institute Genomics Platform"/>
            <consortium name="The Broad Institute Genome Sequencing Center for Infectious Disease"/>
            <person name="Wu L."/>
            <person name="Ma J."/>
        </authorList>
    </citation>
    <scope>NUCLEOTIDE SEQUENCE [LARGE SCALE GENOMIC DNA]</scope>
    <source>
        <strain evidence="16">CGMCC 4.7106</strain>
    </source>
</reference>
<comment type="caution">
    <text evidence="15">The sequence shown here is derived from an EMBL/GenBank/DDBJ whole genome shotgun (WGS) entry which is preliminary data.</text>
</comment>
<evidence type="ECO:0000256" key="10">
    <source>
        <dbReference type="ARBA" id="ARBA00044770"/>
    </source>
</evidence>
<evidence type="ECO:0000256" key="9">
    <source>
        <dbReference type="ARBA" id="ARBA00023268"/>
    </source>
</evidence>
<sequence>MEKETSEPEISLRWKRVVRWFLIILLFTAFCWFVLPWFFPLSPGLLKKPAVSPVLLDRNGRAIHHLTSEDFTRSAAIGLSSVPQTLIDCTLAAEDKRFFTHHGIDIFATGRSGYDFLRKRKVVSGASTITQQLAKISAPPAPRNIAAKFREAMVARRLEMSWEKSRILEAYFQRLDYGNLRIGPSEAARFYFQKPLSDLSLGECALLAGLPQAPSRLNPLRHPERAMARREIVLDRLAVSRKYSQEEIDLARQEPLSLRPLIEAKSAPWLNRRPGSGNHVRSTLDLDLQKDLEQIVSEETARLKDSNLRHAAVVVIENRSGDILAMVSSADWNDPRGGQLHGALTPRSPGSALKPFTYLLGFRHLDHLPSTVLADVPMRLQTSQGLQLPENYDRKYRGPVTIRHALACSLNIPALRELESLGGAGRLHDFLQSLGIGTLHEPPAFYGLGLTLGNAPVKLLELTNAYASIARMGNYLPSRLFMDEKKAEPEPLIEPEFAWMIADILSDKEARAPSFSTGGPLDLPFRCAVKTGTSSDFRDNWCIGFTPRFTVGVWAGNFENQPMKNISGVSGAGPIFHRALVRAEGETAAEWYDRPEGGQIVRVDPRTGKRIEKGKPGKFSREEWIPEGRGIPIGGPSDYDGAGRAKLPPVYSQWYRSGQNFRRDELIMDDSAENEVPLKIYRPLDGSTILLDPEIPGNQSELRLLTNFPDLVSWRCATLKIDGEIAHLVEGEHVLIATDSRDGAEHIVTIRVKKL</sequence>
<evidence type="ECO:0000259" key="14">
    <source>
        <dbReference type="Pfam" id="PF00912"/>
    </source>
</evidence>
<keyword evidence="5" id="KW-0645">Protease</keyword>
<evidence type="ECO:0000259" key="13">
    <source>
        <dbReference type="Pfam" id="PF00905"/>
    </source>
</evidence>
<keyword evidence="4" id="KW-0121">Carboxypeptidase</keyword>
<evidence type="ECO:0000256" key="2">
    <source>
        <dbReference type="ARBA" id="ARBA00007090"/>
    </source>
</evidence>
<feature type="transmembrane region" description="Helical" evidence="12">
    <location>
        <begin position="20"/>
        <end position="39"/>
    </location>
</feature>
<dbReference type="SUPFAM" id="SSF56601">
    <property type="entry name" value="beta-lactamase/transpeptidase-like"/>
    <property type="match status" value="1"/>
</dbReference>
<evidence type="ECO:0000256" key="1">
    <source>
        <dbReference type="ARBA" id="ARBA00004752"/>
    </source>
</evidence>
<evidence type="ECO:0000313" key="15">
    <source>
        <dbReference type="EMBL" id="MFD2256066.1"/>
    </source>
</evidence>
<dbReference type="EC" id="2.4.99.28" evidence="10"/>
<keyword evidence="8" id="KW-0378">Hydrolase</keyword>
<keyword evidence="6" id="KW-0328">Glycosyltransferase</keyword>
<dbReference type="RefSeq" id="WP_386818972.1">
    <property type="nucleotide sequence ID" value="NZ_JBHUIT010000003.1"/>
</dbReference>
<evidence type="ECO:0000256" key="12">
    <source>
        <dbReference type="SAM" id="Phobius"/>
    </source>
</evidence>
<feature type="domain" description="Penicillin-binding protein transpeptidase" evidence="13">
    <location>
        <begin position="312"/>
        <end position="577"/>
    </location>
</feature>
<dbReference type="SUPFAM" id="SSF53955">
    <property type="entry name" value="Lysozyme-like"/>
    <property type="match status" value="1"/>
</dbReference>
<dbReference type="InterPro" id="IPR050396">
    <property type="entry name" value="Glycosyltr_51/Transpeptidase"/>
</dbReference>
<evidence type="ECO:0000256" key="8">
    <source>
        <dbReference type="ARBA" id="ARBA00022801"/>
    </source>
</evidence>
<keyword evidence="12" id="KW-0812">Transmembrane</keyword>
<evidence type="ECO:0000313" key="16">
    <source>
        <dbReference type="Proteomes" id="UP001597375"/>
    </source>
</evidence>
<feature type="domain" description="Glycosyl transferase family 51" evidence="14">
    <location>
        <begin position="72"/>
        <end position="237"/>
    </location>
</feature>
<evidence type="ECO:0000256" key="3">
    <source>
        <dbReference type="ARBA" id="ARBA00007739"/>
    </source>
</evidence>
<dbReference type="EMBL" id="JBHUIT010000003">
    <property type="protein sequence ID" value="MFD2256066.1"/>
    <property type="molecule type" value="Genomic_DNA"/>
</dbReference>
<name>A0ABW5D7R4_9BACT</name>
<evidence type="ECO:0000256" key="5">
    <source>
        <dbReference type="ARBA" id="ARBA00022670"/>
    </source>
</evidence>
<dbReference type="Gene3D" id="1.10.3810.10">
    <property type="entry name" value="Biosynthetic peptidoglycan transglycosylase-like"/>
    <property type="match status" value="1"/>
</dbReference>
<dbReference type="Pfam" id="PF00905">
    <property type="entry name" value="Transpeptidase"/>
    <property type="match status" value="1"/>
</dbReference>
<comment type="similarity">
    <text evidence="3">In the N-terminal section; belongs to the glycosyltransferase 51 family.</text>
</comment>
<protein>
    <recommendedName>
        <fullName evidence="10">peptidoglycan glycosyltransferase</fullName>
        <ecNumber evidence="10">2.4.99.28</ecNumber>
    </recommendedName>
</protein>
<dbReference type="PANTHER" id="PTHR32282">
    <property type="entry name" value="BINDING PROTEIN TRANSPEPTIDASE, PUTATIVE-RELATED"/>
    <property type="match status" value="1"/>
</dbReference>
<dbReference type="Pfam" id="PF00912">
    <property type="entry name" value="Transgly"/>
    <property type="match status" value="1"/>
</dbReference>
<evidence type="ECO:0000256" key="7">
    <source>
        <dbReference type="ARBA" id="ARBA00022679"/>
    </source>
</evidence>
<comment type="similarity">
    <text evidence="2">In the C-terminal section; belongs to the transpeptidase family.</text>
</comment>
<organism evidence="15 16">
    <name type="scientific">Luteolibacter algae</name>
    <dbReference type="NCBI Taxonomy" id="454151"/>
    <lineage>
        <taxon>Bacteria</taxon>
        <taxon>Pseudomonadati</taxon>
        <taxon>Verrucomicrobiota</taxon>
        <taxon>Verrucomicrobiia</taxon>
        <taxon>Verrucomicrobiales</taxon>
        <taxon>Verrucomicrobiaceae</taxon>
        <taxon>Luteolibacter</taxon>
    </lineage>
</organism>
<dbReference type="InterPro" id="IPR023346">
    <property type="entry name" value="Lysozyme-like_dom_sf"/>
</dbReference>
<keyword evidence="16" id="KW-1185">Reference proteome</keyword>
<dbReference type="PANTHER" id="PTHR32282:SF15">
    <property type="entry name" value="PENICILLIN-BINDING PROTEIN 1C"/>
    <property type="match status" value="1"/>
</dbReference>
<keyword evidence="9" id="KW-0511">Multifunctional enzyme</keyword>
<comment type="pathway">
    <text evidence="1">Cell wall biogenesis; peptidoglycan biosynthesis.</text>
</comment>
<dbReference type="Gene3D" id="3.40.710.10">
    <property type="entry name" value="DD-peptidase/beta-lactamase superfamily"/>
    <property type="match status" value="1"/>
</dbReference>
<dbReference type="InterPro" id="IPR036950">
    <property type="entry name" value="PBP_transglycosylase"/>
</dbReference>
<dbReference type="Proteomes" id="UP001597375">
    <property type="component" value="Unassembled WGS sequence"/>
</dbReference>
<evidence type="ECO:0000256" key="6">
    <source>
        <dbReference type="ARBA" id="ARBA00022676"/>
    </source>
</evidence>
<proteinExistence type="inferred from homology"/>
<accession>A0ABW5D7R4</accession>